<dbReference type="AlphaFoldDB" id="A0A8T9C3U6"/>
<reference evidence="3 4" key="1">
    <citation type="submission" date="2018-05" db="EMBL/GenBank/DDBJ databases">
        <title>Genome sequencing and assembly of the regulated plant pathogen Lachnellula willkommii and related sister species for the development of diagnostic species identification markers.</title>
        <authorList>
            <person name="Giroux E."/>
            <person name="Bilodeau G."/>
        </authorList>
    </citation>
    <scope>NUCLEOTIDE SEQUENCE [LARGE SCALE GENOMIC DNA]</scope>
    <source>
        <strain evidence="3 4">CBS 268.59</strain>
    </source>
</reference>
<organism evidence="3 4">
    <name type="scientific">Lachnellula suecica</name>
    <dbReference type="NCBI Taxonomy" id="602035"/>
    <lineage>
        <taxon>Eukaryota</taxon>
        <taxon>Fungi</taxon>
        <taxon>Dikarya</taxon>
        <taxon>Ascomycota</taxon>
        <taxon>Pezizomycotina</taxon>
        <taxon>Leotiomycetes</taxon>
        <taxon>Helotiales</taxon>
        <taxon>Lachnaceae</taxon>
        <taxon>Lachnellula</taxon>
    </lineage>
</organism>
<evidence type="ECO:0000256" key="1">
    <source>
        <dbReference type="SAM" id="MobiDB-lite"/>
    </source>
</evidence>
<comment type="caution">
    <text evidence="3">The sequence shown here is derived from an EMBL/GenBank/DDBJ whole genome shotgun (WGS) entry which is preliminary data.</text>
</comment>
<keyword evidence="2" id="KW-0732">Signal</keyword>
<protein>
    <recommendedName>
        <fullName evidence="5">Carboxylic ester hydrolase</fullName>
    </recommendedName>
</protein>
<accession>A0A8T9C3U6</accession>
<name>A0A8T9C3U6_9HELO</name>
<dbReference type="EMBL" id="QGMK01001292">
    <property type="protein sequence ID" value="TVY71255.1"/>
    <property type="molecule type" value="Genomic_DNA"/>
</dbReference>
<evidence type="ECO:0000313" key="4">
    <source>
        <dbReference type="Proteomes" id="UP000469558"/>
    </source>
</evidence>
<feature type="region of interest" description="Disordered" evidence="1">
    <location>
        <begin position="413"/>
        <end position="432"/>
    </location>
</feature>
<evidence type="ECO:0000313" key="3">
    <source>
        <dbReference type="EMBL" id="TVY71255.1"/>
    </source>
</evidence>
<evidence type="ECO:0008006" key="5">
    <source>
        <dbReference type="Google" id="ProtNLM"/>
    </source>
</evidence>
<dbReference type="Proteomes" id="UP000469558">
    <property type="component" value="Unassembled WGS sequence"/>
</dbReference>
<feature type="chain" id="PRO_5035904870" description="Carboxylic ester hydrolase" evidence="2">
    <location>
        <begin position="19"/>
        <end position="432"/>
    </location>
</feature>
<evidence type="ECO:0000256" key="2">
    <source>
        <dbReference type="SAM" id="SignalP"/>
    </source>
</evidence>
<dbReference type="OrthoDB" id="1896086at2759"/>
<proteinExistence type="predicted"/>
<keyword evidence="4" id="KW-1185">Reference proteome</keyword>
<sequence>MASRYATCATLLIAVVFGETNFGTVTKIQTLVVRDANTISASINSTTCDPSPSGGLPPICLTDLGSFDPALFEYSTNISTTPDTSTFQPTTESITTNTVFPSMAKSCSAGSIDNCPWTTIPSEAQTTAITSRTSNPQYQFTYTDASKKVIECQTFSTDNFGGVIASVSTMQMGSSKVNVGTSMTGDVLFKSISTALGSLCPTPTSVGAWTSCETGTITVGEAAWLDKSEPEKGDLTIHVTDAQYNSSDYLNLFVNMIAGAANASATGSNCDLLDWSYVTNKRDVHGRAIGGLPTIIHKGKDTFCNMNSFLDTQWYNGAHEAATMWFETEFGFEAGQLGNFDCESTVGIVGDVLAAIFAAIAPEFEWLVELGVQVGELACEAEETFNKPSKRGLGIDQFQSDAKLNKAWEKEMKKDRRLPMPEHKKRELGLLD</sequence>
<gene>
    <name evidence="3" type="ORF">LSUE1_G007150</name>
</gene>
<feature type="signal peptide" evidence="2">
    <location>
        <begin position="1"/>
        <end position="18"/>
    </location>
</feature>